<sequence length="154" mass="17547">MIPLSTSIVSGVAISKVNGQPKILLMKRVKGGYWCHVAGSIEGSENGCQAIIREFKEETQIEVRTLYNAHFIDKFYEPHVNVLQMIPVFAIYCPDDQPVTLNEEHTEYQWCSLEEAIEITPFPGQHAVYRHVWSYFIDNEPDPLLKIPVIDSIA</sequence>
<reference evidence="4" key="1">
    <citation type="submission" date="2016-06" db="EMBL/GenBank/DDBJ databases">
        <authorList>
            <person name="Hehemann J.-H."/>
            <person name="Arevalo P."/>
            <person name="Datta M.S."/>
            <person name="Polz M.F."/>
        </authorList>
    </citation>
    <scope>NUCLEOTIDE SEQUENCE [LARGE SCALE GENOMIC DNA]</scope>
    <source>
        <strain evidence="4">9CSC122</strain>
    </source>
</reference>
<dbReference type="CDD" id="cd04664">
    <property type="entry name" value="NUDIX_DHNTPase_like"/>
    <property type="match status" value="1"/>
</dbReference>
<organism evidence="3 4">
    <name type="scientific">Vibrio genomosp. F10</name>
    <dbReference type="NCBI Taxonomy" id="723171"/>
    <lineage>
        <taxon>Bacteria</taxon>
        <taxon>Pseudomonadati</taxon>
        <taxon>Pseudomonadota</taxon>
        <taxon>Gammaproteobacteria</taxon>
        <taxon>Vibrionales</taxon>
        <taxon>Vibrionaceae</taxon>
        <taxon>Vibrio</taxon>
    </lineage>
</organism>
<feature type="domain" description="Nudix hydrolase" evidence="2">
    <location>
        <begin position="4"/>
        <end position="136"/>
    </location>
</feature>
<keyword evidence="4" id="KW-1185">Reference proteome</keyword>
<dbReference type="RefSeq" id="WP_017037898.1">
    <property type="nucleotide sequence ID" value="NZ_JBNGCH010000727.1"/>
</dbReference>
<dbReference type="Pfam" id="PF00293">
    <property type="entry name" value="NUDIX"/>
    <property type="match status" value="1"/>
</dbReference>
<dbReference type="Gene3D" id="3.90.79.10">
    <property type="entry name" value="Nucleoside Triphosphate Pyrophosphohydrolase"/>
    <property type="match status" value="1"/>
</dbReference>
<dbReference type="SUPFAM" id="SSF55811">
    <property type="entry name" value="Nudix"/>
    <property type="match status" value="1"/>
</dbReference>
<dbReference type="InterPro" id="IPR000086">
    <property type="entry name" value="NUDIX_hydrolase_dom"/>
</dbReference>
<comment type="caution">
    <text evidence="3">The sequence shown here is derived from an EMBL/GenBank/DDBJ whole genome shotgun (WGS) entry which is preliminary data.</text>
</comment>
<dbReference type="PROSITE" id="PS51462">
    <property type="entry name" value="NUDIX"/>
    <property type="match status" value="1"/>
</dbReference>
<protein>
    <submittedName>
        <fullName evidence="3">DNA mismatch repair protein MutT</fullName>
    </submittedName>
</protein>
<dbReference type="InterPro" id="IPR015797">
    <property type="entry name" value="NUDIX_hydrolase-like_dom_sf"/>
</dbReference>
<dbReference type="GO" id="GO:0004081">
    <property type="term" value="F:bis(5'-nucleosyl)-tetraphosphatase (asymmetrical) activity"/>
    <property type="evidence" value="ECO:0007669"/>
    <property type="project" value="TreeGrafter"/>
</dbReference>
<dbReference type="GO" id="GO:0006167">
    <property type="term" value="P:AMP biosynthetic process"/>
    <property type="evidence" value="ECO:0007669"/>
    <property type="project" value="TreeGrafter"/>
</dbReference>
<evidence type="ECO:0000256" key="1">
    <source>
        <dbReference type="ARBA" id="ARBA00022801"/>
    </source>
</evidence>
<dbReference type="AlphaFoldDB" id="A0A1B9QWF9"/>
<dbReference type="PANTHER" id="PTHR21340">
    <property type="entry name" value="DIADENOSINE 5,5-P1,P4-TETRAPHOSPHATE PYROPHOSPHOHYDROLASE MUTT"/>
    <property type="match status" value="1"/>
</dbReference>
<dbReference type="Proteomes" id="UP000093173">
    <property type="component" value="Unassembled WGS sequence"/>
</dbReference>
<dbReference type="InterPro" id="IPR051325">
    <property type="entry name" value="Nudix_hydrolase_domain"/>
</dbReference>
<evidence type="ECO:0000313" key="4">
    <source>
        <dbReference type="Proteomes" id="UP000093173"/>
    </source>
</evidence>
<keyword evidence="1" id="KW-0378">Hydrolase</keyword>
<name>A0A1B9QWF9_9VIBR</name>
<evidence type="ECO:0000259" key="2">
    <source>
        <dbReference type="PROSITE" id="PS51462"/>
    </source>
</evidence>
<accession>A0A1B9QWF9</accession>
<gene>
    <name evidence="3" type="ORF">A6E14_13730</name>
</gene>
<dbReference type="PANTHER" id="PTHR21340:SF0">
    <property type="entry name" value="BIS(5'-NUCLEOSYL)-TETRAPHOSPHATASE [ASYMMETRICAL]"/>
    <property type="match status" value="1"/>
</dbReference>
<dbReference type="GO" id="GO:0006754">
    <property type="term" value="P:ATP biosynthetic process"/>
    <property type="evidence" value="ECO:0007669"/>
    <property type="project" value="TreeGrafter"/>
</dbReference>
<dbReference type="EMBL" id="MAJZ01000727">
    <property type="protein sequence ID" value="OCH73912.1"/>
    <property type="molecule type" value="Genomic_DNA"/>
</dbReference>
<proteinExistence type="predicted"/>
<evidence type="ECO:0000313" key="3">
    <source>
        <dbReference type="EMBL" id="OCH73912.1"/>
    </source>
</evidence>